<keyword evidence="1" id="KW-0472">Membrane</keyword>
<feature type="transmembrane region" description="Helical" evidence="1">
    <location>
        <begin position="65"/>
        <end position="86"/>
    </location>
</feature>
<feature type="transmembrane region" description="Helical" evidence="1">
    <location>
        <begin position="98"/>
        <end position="118"/>
    </location>
</feature>
<evidence type="ECO:0000313" key="2">
    <source>
        <dbReference type="EnsemblProtists" id="PYU1_T011349"/>
    </source>
</evidence>
<keyword evidence="1" id="KW-0812">Transmembrane</keyword>
<dbReference type="HOGENOM" id="CLU_2054383_0_0_1"/>
<dbReference type="OMA" id="IGYSIMC"/>
<protein>
    <submittedName>
        <fullName evidence="2">Uncharacterized protein</fullName>
    </submittedName>
</protein>
<dbReference type="VEuPathDB" id="FungiDB:PYU1_G011324"/>
<organism evidence="2 3">
    <name type="scientific">Globisporangium ultimum (strain ATCC 200006 / CBS 805.95 / DAOM BR144)</name>
    <name type="common">Pythium ultimum</name>
    <dbReference type="NCBI Taxonomy" id="431595"/>
    <lineage>
        <taxon>Eukaryota</taxon>
        <taxon>Sar</taxon>
        <taxon>Stramenopiles</taxon>
        <taxon>Oomycota</taxon>
        <taxon>Peronosporomycetes</taxon>
        <taxon>Pythiales</taxon>
        <taxon>Pythiaceae</taxon>
        <taxon>Globisporangium</taxon>
    </lineage>
</organism>
<name>K3X2A0_GLOUD</name>
<dbReference type="eggNOG" id="KOG0192">
    <property type="taxonomic scope" value="Eukaryota"/>
</dbReference>
<feature type="transmembrane region" description="Helical" evidence="1">
    <location>
        <begin position="20"/>
        <end position="39"/>
    </location>
</feature>
<reference evidence="3" key="2">
    <citation type="submission" date="2010-04" db="EMBL/GenBank/DDBJ databases">
        <authorList>
            <person name="Buell R."/>
            <person name="Hamilton J."/>
            <person name="Hostetler J."/>
        </authorList>
    </citation>
    <scope>NUCLEOTIDE SEQUENCE [LARGE SCALE GENOMIC DNA]</scope>
    <source>
        <strain evidence="3">DAOM:BR144</strain>
    </source>
</reference>
<evidence type="ECO:0000313" key="3">
    <source>
        <dbReference type="Proteomes" id="UP000019132"/>
    </source>
</evidence>
<dbReference type="Proteomes" id="UP000019132">
    <property type="component" value="Unassembled WGS sequence"/>
</dbReference>
<reference evidence="3" key="1">
    <citation type="journal article" date="2010" name="Genome Biol.">
        <title>Genome sequence of the necrotrophic plant pathogen Pythium ultimum reveals original pathogenicity mechanisms and effector repertoire.</title>
        <authorList>
            <person name="Levesque C.A."/>
            <person name="Brouwer H."/>
            <person name="Cano L."/>
            <person name="Hamilton J.P."/>
            <person name="Holt C."/>
            <person name="Huitema E."/>
            <person name="Raffaele S."/>
            <person name="Robideau G.P."/>
            <person name="Thines M."/>
            <person name="Win J."/>
            <person name="Zerillo M.M."/>
            <person name="Beakes G.W."/>
            <person name="Boore J.L."/>
            <person name="Busam D."/>
            <person name="Dumas B."/>
            <person name="Ferriera S."/>
            <person name="Fuerstenberg S.I."/>
            <person name="Gachon C.M."/>
            <person name="Gaulin E."/>
            <person name="Govers F."/>
            <person name="Grenville-Briggs L."/>
            <person name="Horner N."/>
            <person name="Hostetler J."/>
            <person name="Jiang R.H."/>
            <person name="Johnson J."/>
            <person name="Krajaejun T."/>
            <person name="Lin H."/>
            <person name="Meijer H.J."/>
            <person name="Moore B."/>
            <person name="Morris P."/>
            <person name="Phuntmart V."/>
            <person name="Puiu D."/>
            <person name="Shetty J."/>
            <person name="Stajich J.E."/>
            <person name="Tripathy S."/>
            <person name="Wawra S."/>
            <person name="van West P."/>
            <person name="Whitty B.R."/>
            <person name="Coutinho P.M."/>
            <person name="Henrissat B."/>
            <person name="Martin F."/>
            <person name="Thomas P.D."/>
            <person name="Tyler B.M."/>
            <person name="De Vries R.P."/>
            <person name="Kamoun S."/>
            <person name="Yandell M."/>
            <person name="Tisserat N."/>
            <person name="Buell C.R."/>
        </authorList>
    </citation>
    <scope>NUCLEOTIDE SEQUENCE</scope>
    <source>
        <strain evidence="3">DAOM:BR144</strain>
    </source>
</reference>
<accession>K3X2A0</accession>
<dbReference type="EnsemblProtists" id="PYU1_T011349">
    <property type="protein sequence ID" value="PYU1_T011349"/>
    <property type="gene ID" value="PYU1_G011324"/>
</dbReference>
<sequence length="120" mass="13640">MLSAAIEAYLEDKIAELPAVLLITYSVLYPLCVVLIVYLRRSRYGVRQGDSSAVNKVLSPASEPLLHILGITTGSYIVHFIISLSIKYYPRTLSSVHLEYYYCGRQFVLLLVIIFIQFQH</sequence>
<keyword evidence="1" id="KW-1133">Transmembrane helix</keyword>
<reference evidence="2" key="3">
    <citation type="submission" date="2015-02" db="UniProtKB">
        <authorList>
            <consortium name="EnsemblProtists"/>
        </authorList>
    </citation>
    <scope>IDENTIFICATION</scope>
    <source>
        <strain evidence="2">DAOM BR144</strain>
    </source>
</reference>
<proteinExistence type="predicted"/>
<dbReference type="InParanoid" id="K3X2A0"/>
<dbReference type="AlphaFoldDB" id="K3X2A0"/>
<evidence type="ECO:0000256" key="1">
    <source>
        <dbReference type="SAM" id="Phobius"/>
    </source>
</evidence>
<keyword evidence="3" id="KW-1185">Reference proteome</keyword>
<dbReference type="EMBL" id="GL376562">
    <property type="status" value="NOT_ANNOTATED_CDS"/>
    <property type="molecule type" value="Genomic_DNA"/>
</dbReference>